<proteinExistence type="predicted"/>
<sequence>MCHKEKMNQSGNSCTPYKQKRFESSKILFSTSP</sequence>
<dbReference type="AlphaFoldDB" id="A0A0A9BYH0"/>
<reference evidence="1" key="2">
    <citation type="journal article" date="2015" name="Data Brief">
        <title>Shoot transcriptome of the giant reed, Arundo donax.</title>
        <authorList>
            <person name="Barrero R.A."/>
            <person name="Guerrero F.D."/>
            <person name="Moolhuijzen P."/>
            <person name="Goolsby J.A."/>
            <person name="Tidwell J."/>
            <person name="Bellgard S.E."/>
            <person name="Bellgard M.I."/>
        </authorList>
    </citation>
    <scope>NUCLEOTIDE SEQUENCE</scope>
    <source>
        <tissue evidence="1">Shoot tissue taken approximately 20 cm above the soil surface</tissue>
    </source>
</reference>
<name>A0A0A9BYH0_ARUDO</name>
<protein>
    <submittedName>
        <fullName evidence="1">Uncharacterized protein</fullName>
    </submittedName>
</protein>
<reference evidence="1" key="1">
    <citation type="submission" date="2014-09" db="EMBL/GenBank/DDBJ databases">
        <authorList>
            <person name="Magalhaes I.L.F."/>
            <person name="Oliveira U."/>
            <person name="Santos F.R."/>
            <person name="Vidigal T.H.D.A."/>
            <person name="Brescovit A.D."/>
            <person name="Santos A.J."/>
        </authorList>
    </citation>
    <scope>NUCLEOTIDE SEQUENCE</scope>
    <source>
        <tissue evidence="1">Shoot tissue taken approximately 20 cm above the soil surface</tissue>
    </source>
</reference>
<organism evidence="1">
    <name type="scientific">Arundo donax</name>
    <name type="common">Giant reed</name>
    <name type="synonym">Donax arundinaceus</name>
    <dbReference type="NCBI Taxonomy" id="35708"/>
    <lineage>
        <taxon>Eukaryota</taxon>
        <taxon>Viridiplantae</taxon>
        <taxon>Streptophyta</taxon>
        <taxon>Embryophyta</taxon>
        <taxon>Tracheophyta</taxon>
        <taxon>Spermatophyta</taxon>
        <taxon>Magnoliopsida</taxon>
        <taxon>Liliopsida</taxon>
        <taxon>Poales</taxon>
        <taxon>Poaceae</taxon>
        <taxon>PACMAD clade</taxon>
        <taxon>Arundinoideae</taxon>
        <taxon>Arundineae</taxon>
        <taxon>Arundo</taxon>
    </lineage>
</organism>
<evidence type="ECO:0000313" key="1">
    <source>
        <dbReference type="EMBL" id="JAD64322.1"/>
    </source>
</evidence>
<accession>A0A0A9BYH0</accession>
<dbReference type="EMBL" id="GBRH01233573">
    <property type="protein sequence ID" value="JAD64322.1"/>
    <property type="molecule type" value="Transcribed_RNA"/>
</dbReference>